<dbReference type="PANTHER" id="PTHR12618">
    <property type="entry name" value="PHD AND RING FINGER DOMAIN-CONTAINING PROTEIN 1"/>
    <property type="match status" value="1"/>
</dbReference>
<evidence type="ECO:0000259" key="6">
    <source>
        <dbReference type="PROSITE" id="PS50016"/>
    </source>
</evidence>
<evidence type="ECO:0000313" key="8">
    <source>
        <dbReference type="EMBL" id="CAF9921586.1"/>
    </source>
</evidence>
<proteinExistence type="predicted"/>
<dbReference type="PANTHER" id="PTHR12618:SF20">
    <property type="entry name" value="PHD AND RING FINGER DOMAIN-CONTAINING PROTEIN 1"/>
    <property type="match status" value="1"/>
</dbReference>
<feature type="compositionally biased region" description="Polar residues" evidence="5">
    <location>
        <begin position="412"/>
        <end position="428"/>
    </location>
</feature>
<feature type="region of interest" description="Disordered" evidence="5">
    <location>
        <begin position="317"/>
        <end position="539"/>
    </location>
</feature>
<keyword evidence="2 4" id="KW-0863">Zinc-finger</keyword>
<dbReference type="InterPro" id="IPR019787">
    <property type="entry name" value="Znf_PHD-finger"/>
</dbReference>
<dbReference type="Pfam" id="PF00628">
    <property type="entry name" value="PHD"/>
    <property type="match status" value="1"/>
</dbReference>
<dbReference type="InterPro" id="IPR019786">
    <property type="entry name" value="Zinc_finger_PHD-type_CS"/>
</dbReference>
<organism evidence="8 9">
    <name type="scientific">Gomphillus americanus</name>
    <dbReference type="NCBI Taxonomy" id="1940652"/>
    <lineage>
        <taxon>Eukaryota</taxon>
        <taxon>Fungi</taxon>
        <taxon>Dikarya</taxon>
        <taxon>Ascomycota</taxon>
        <taxon>Pezizomycotina</taxon>
        <taxon>Lecanoromycetes</taxon>
        <taxon>OSLEUM clade</taxon>
        <taxon>Ostropomycetidae</taxon>
        <taxon>Ostropales</taxon>
        <taxon>Graphidaceae</taxon>
        <taxon>Gomphilloideae</taxon>
        <taxon>Gomphillus</taxon>
    </lineage>
</organism>
<dbReference type="Proteomes" id="UP000664169">
    <property type="component" value="Unassembled WGS sequence"/>
</dbReference>
<dbReference type="SMART" id="SM00184">
    <property type="entry name" value="RING"/>
    <property type="match status" value="2"/>
</dbReference>
<feature type="domain" description="RING-type" evidence="7">
    <location>
        <begin position="5"/>
        <end position="84"/>
    </location>
</feature>
<evidence type="ECO:0000256" key="5">
    <source>
        <dbReference type="SAM" id="MobiDB-lite"/>
    </source>
</evidence>
<dbReference type="Gene3D" id="3.30.40.10">
    <property type="entry name" value="Zinc/RING finger domain, C3HC4 (zinc finger)"/>
    <property type="match status" value="2"/>
</dbReference>
<feature type="region of interest" description="Disordered" evidence="5">
    <location>
        <begin position="271"/>
        <end position="305"/>
    </location>
</feature>
<dbReference type="InterPro" id="IPR001965">
    <property type="entry name" value="Znf_PHD"/>
</dbReference>
<feature type="compositionally biased region" description="Polar residues" evidence="5">
    <location>
        <begin position="436"/>
        <end position="453"/>
    </location>
</feature>
<feature type="compositionally biased region" description="Basic and acidic residues" evidence="5">
    <location>
        <begin position="317"/>
        <end position="326"/>
    </location>
</feature>
<protein>
    <submittedName>
        <fullName evidence="8">Uncharacterized protein</fullName>
    </submittedName>
</protein>
<accession>A0A8H3FBF8</accession>
<gene>
    <name evidence="8" type="ORF">GOMPHAMPRED_002327</name>
</gene>
<dbReference type="InterPro" id="IPR011011">
    <property type="entry name" value="Znf_FYVE_PHD"/>
</dbReference>
<keyword evidence="3" id="KW-0862">Zinc</keyword>
<dbReference type="InterPro" id="IPR013083">
    <property type="entry name" value="Znf_RING/FYVE/PHD"/>
</dbReference>
<feature type="domain" description="PHD-type" evidence="6">
    <location>
        <begin position="129"/>
        <end position="179"/>
    </location>
</feature>
<comment type="caution">
    <text evidence="8">The sequence shown here is derived from an EMBL/GenBank/DDBJ whole genome shotgun (WGS) entry which is preliminary data.</text>
</comment>
<dbReference type="SMART" id="SM00249">
    <property type="entry name" value="PHD"/>
    <property type="match status" value="1"/>
</dbReference>
<dbReference type="AlphaFoldDB" id="A0A8H3FBF8"/>
<dbReference type="SUPFAM" id="SSF57903">
    <property type="entry name" value="FYVE/PHD zinc finger"/>
    <property type="match status" value="1"/>
</dbReference>
<keyword evidence="9" id="KW-1185">Reference proteome</keyword>
<dbReference type="SUPFAM" id="SSF57850">
    <property type="entry name" value="RING/U-box"/>
    <property type="match status" value="1"/>
</dbReference>
<evidence type="ECO:0000256" key="3">
    <source>
        <dbReference type="ARBA" id="ARBA00022833"/>
    </source>
</evidence>
<dbReference type="PROSITE" id="PS50016">
    <property type="entry name" value="ZF_PHD_2"/>
    <property type="match status" value="1"/>
</dbReference>
<name>A0A8H3FBF8_9LECA</name>
<evidence type="ECO:0000256" key="1">
    <source>
        <dbReference type="ARBA" id="ARBA00022723"/>
    </source>
</evidence>
<sequence>MSKTCIVCLDSLEDEPPPSELSDNGIETEDRKDGAILRSDSKALEKLPAIEHRLIARLLPCLHLLHDACLTPWKERCSSCPICRQNFNMVELYKVIDGPIIDTYAVDEKKQEAELDPTMYMDEVELTDSRPCPMCNMSDNEDAMILCDGCDLGVHSYCLDLDHEANTNGAWYCADCHTEGTGRAGRRPGVMSRIYGIRNRDQQHASRFRTQASSASDWARVWRSVWNQLDLDLDFPYEDDAASAHYRRSYNAQHRNGRRFREWERRLEVAQEQGAGETFEDTADILARTPLTSRPRPEPPEPESAEELLAWNALEKARDIEADPTPRPRKRKSTPTSPADGLRRKRRRTASASPDRILQAPEAERKFKRPQTRRNPDNHTVAESSTARALEGPSEVPSFLQSLLNEVEASTPEESGSNRLTLNLSNLPSHCVSDHPSPQHTSPAASPTVSNYPSPRALSATPPPFGGARPGSPILLTSNIEPIYPPAPDFSKDTISKTRTSKSQTRVGRWTVDTARSSSPSRARSEDASPGRNSMSLGTKEKLQRLVKNALKGPYHSNQINKEQYADINRAVSHILYDKVGDEGELNDENEETLTSTAKEEVAKALEALREPAS</sequence>
<evidence type="ECO:0000256" key="2">
    <source>
        <dbReference type="ARBA" id="ARBA00022771"/>
    </source>
</evidence>
<dbReference type="EMBL" id="CAJPDQ010000017">
    <property type="protein sequence ID" value="CAF9921586.1"/>
    <property type="molecule type" value="Genomic_DNA"/>
</dbReference>
<dbReference type="PROSITE" id="PS50089">
    <property type="entry name" value="ZF_RING_2"/>
    <property type="match status" value="1"/>
</dbReference>
<feature type="compositionally biased region" description="Polar residues" evidence="5">
    <location>
        <begin position="497"/>
        <end position="506"/>
    </location>
</feature>
<evidence type="ECO:0000313" key="9">
    <source>
        <dbReference type="Proteomes" id="UP000664169"/>
    </source>
</evidence>
<reference evidence="8" key="1">
    <citation type="submission" date="2021-03" db="EMBL/GenBank/DDBJ databases">
        <authorList>
            <person name="Tagirdzhanova G."/>
        </authorList>
    </citation>
    <scope>NUCLEOTIDE SEQUENCE</scope>
</reference>
<evidence type="ECO:0000259" key="7">
    <source>
        <dbReference type="PROSITE" id="PS50089"/>
    </source>
</evidence>
<dbReference type="InterPro" id="IPR001841">
    <property type="entry name" value="Znf_RING"/>
</dbReference>
<dbReference type="GO" id="GO:0008270">
    <property type="term" value="F:zinc ion binding"/>
    <property type="evidence" value="ECO:0007669"/>
    <property type="project" value="UniProtKB-KW"/>
</dbReference>
<dbReference type="PROSITE" id="PS01359">
    <property type="entry name" value="ZF_PHD_1"/>
    <property type="match status" value="1"/>
</dbReference>
<dbReference type="InterPro" id="IPR047157">
    <property type="entry name" value="PHRF1/Atg35"/>
</dbReference>
<dbReference type="OrthoDB" id="8062037at2759"/>
<evidence type="ECO:0000256" key="4">
    <source>
        <dbReference type="PROSITE-ProRule" id="PRU00175"/>
    </source>
</evidence>
<keyword evidence="1" id="KW-0479">Metal-binding</keyword>